<keyword evidence="2" id="KW-1185">Reference proteome</keyword>
<accession>X6NJD2</accession>
<protein>
    <submittedName>
        <fullName evidence="1">Uncharacterized protein</fullName>
    </submittedName>
</protein>
<dbReference type="AlphaFoldDB" id="X6NJD2"/>
<comment type="caution">
    <text evidence="1">The sequence shown here is derived from an EMBL/GenBank/DDBJ whole genome shotgun (WGS) entry which is preliminary data.</text>
</comment>
<dbReference type="EMBL" id="ASPP01008076">
    <property type="protein sequence ID" value="ETO26111.1"/>
    <property type="molecule type" value="Genomic_DNA"/>
</dbReference>
<evidence type="ECO:0000313" key="2">
    <source>
        <dbReference type="Proteomes" id="UP000023152"/>
    </source>
</evidence>
<reference evidence="1 2" key="1">
    <citation type="journal article" date="2013" name="Curr. Biol.">
        <title>The Genome of the Foraminiferan Reticulomyxa filosa.</title>
        <authorList>
            <person name="Glockner G."/>
            <person name="Hulsmann N."/>
            <person name="Schleicher M."/>
            <person name="Noegel A.A."/>
            <person name="Eichinger L."/>
            <person name="Gallinger C."/>
            <person name="Pawlowski J."/>
            <person name="Sierra R."/>
            <person name="Euteneuer U."/>
            <person name="Pillet L."/>
            <person name="Moustafa A."/>
            <person name="Platzer M."/>
            <person name="Groth M."/>
            <person name="Szafranski K."/>
            <person name="Schliwa M."/>
        </authorList>
    </citation>
    <scope>NUCLEOTIDE SEQUENCE [LARGE SCALE GENOMIC DNA]</scope>
</reference>
<gene>
    <name evidence="1" type="ORF">RFI_11025</name>
</gene>
<dbReference type="Proteomes" id="UP000023152">
    <property type="component" value="Unassembled WGS sequence"/>
</dbReference>
<evidence type="ECO:0000313" key="1">
    <source>
        <dbReference type="EMBL" id="ETO26111.1"/>
    </source>
</evidence>
<organism evidence="1 2">
    <name type="scientific">Reticulomyxa filosa</name>
    <dbReference type="NCBI Taxonomy" id="46433"/>
    <lineage>
        <taxon>Eukaryota</taxon>
        <taxon>Sar</taxon>
        <taxon>Rhizaria</taxon>
        <taxon>Retaria</taxon>
        <taxon>Foraminifera</taxon>
        <taxon>Monothalamids</taxon>
        <taxon>Reticulomyxidae</taxon>
        <taxon>Reticulomyxa</taxon>
    </lineage>
</organism>
<name>X6NJD2_RETFI</name>
<sequence length="146" mass="16903">MVNNKLCVDIVNIEFKNIKNHNVVKKVADLYVILDKSLSNSLTIADLIVILTYKEYEETYIEQHLFIDILDILSDLKTFTYITKLTVFFYDQINRLKSQIEFDISQIKFFGLILTIKCFSFACGCKKTTNASEMDKSSTTWKESGD</sequence>
<proteinExistence type="predicted"/>